<dbReference type="Pfam" id="PF03600">
    <property type="entry name" value="CitMHS"/>
    <property type="match status" value="1"/>
</dbReference>
<dbReference type="InterPro" id="IPR004680">
    <property type="entry name" value="Cit_transptr-like_dom"/>
</dbReference>
<feature type="transmembrane region" description="Helical" evidence="7">
    <location>
        <begin position="447"/>
        <end position="466"/>
    </location>
</feature>
<keyword evidence="3 7" id="KW-0812">Transmembrane</keyword>
<dbReference type="InterPro" id="IPR006037">
    <property type="entry name" value="RCK_C"/>
</dbReference>
<protein>
    <submittedName>
        <fullName evidence="9">Di-and tricarboxylate transporter</fullName>
    </submittedName>
</protein>
<evidence type="ECO:0000256" key="6">
    <source>
        <dbReference type="ARBA" id="ARBA00023136"/>
    </source>
</evidence>
<dbReference type="AlphaFoldDB" id="A0A1G8I3I5"/>
<evidence type="ECO:0000256" key="4">
    <source>
        <dbReference type="ARBA" id="ARBA00022737"/>
    </source>
</evidence>
<sequence length="591" mass="65592">MTWEMVFVLFTVGCMMCGLFFEIARPALIIFLTLTFFTITGIITPQEAAQGFSNQAMLTIAMLFIIAGTIKKSGIIDRLITNLLNSHDSTQKALLKMIIPFSGFSAFLNNTPIVITLTPVIRNWCEANKISPSKFLIPLSYATILGGTITLIGTSTNLIVNELMLKEGWQGFSIFTLSIIGLPITILGIIYLITIGHRILPNHKVMTEMVKEKYREYLGEVLIDKGCPLTHCTINEAGLRNLKGIYFISIIRGNERITPIKSTTIIKPGDRLIFTGDLSTISEIQNIKGIHLETNTCPPLDELKTNKTKLVEAVVSHHSSLLHKKIKDTQFRAKYDCAVIAVHRSNERIKSKIGDIVLKPGDTLLLITGPDFQKSGIEHDFYVMTHVSQNVYTKSDRKKGWISISIFFIMLSLVSFHVVSMFTAVLITTTLLLLFRIITPSEVKQYIQFNVLMIIACSLGIGTALSTTGTAQWIANKLVLLIEPFGVIAMLVTVYIITNIFTEFITNNAAAVIMFPIIIEISNQVQIDPFSLAVIVTIAASASFITPIGYQTNLIVYGPGGYTFKDYIKVGIPLSFLVMVTTILVVYVTWI</sequence>
<feature type="domain" description="RCK C-terminal" evidence="8">
    <location>
        <begin position="203"/>
        <end position="290"/>
    </location>
</feature>
<dbReference type="PROSITE" id="PS01271">
    <property type="entry name" value="NA_SULFATE"/>
    <property type="match status" value="1"/>
</dbReference>
<keyword evidence="4" id="KW-0677">Repeat</keyword>
<feature type="transmembrane region" description="Helical" evidence="7">
    <location>
        <begin position="28"/>
        <end position="46"/>
    </location>
</feature>
<dbReference type="GO" id="GO:0006813">
    <property type="term" value="P:potassium ion transport"/>
    <property type="evidence" value="ECO:0007669"/>
    <property type="project" value="InterPro"/>
</dbReference>
<evidence type="ECO:0000313" key="10">
    <source>
        <dbReference type="Proteomes" id="UP000199017"/>
    </source>
</evidence>
<keyword evidence="2" id="KW-0813">Transport</keyword>
<dbReference type="PANTHER" id="PTHR43652:SF2">
    <property type="entry name" value="BASIC AMINO ACID ANTIPORTER YFCC-RELATED"/>
    <property type="match status" value="1"/>
</dbReference>
<evidence type="ECO:0000313" key="9">
    <source>
        <dbReference type="EMBL" id="SDI13417.1"/>
    </source>
</evidence>
<dbReference type="PROSITE" id="PS51202">
    <property type="entry name" value="RCK_C"/>
    <property type="match status" value="2"/>
</dbReference>
<feature type="transmembrane region" description="Helical" evidence="7">
    <location>
        <begin position="404"/>
        <end position="435"/>
    </location>
</feature>
<keyword evidence="6 7" id="KW-0472">Membrane</keyword>
<evidence type="ECO:0000256" key="2">
    <source>
        <dbReference type="ARBA" id="ARBA00022448"/>
    </source>
</evidence>
<organism evidence="9 10">
    <name type="scientific">Alteribacillus bidgolensis</name>
    <dbReference type="NCBI Taxonomy" id="930129"/>
    <lineage>
        <taxon>Bacteria</taxon>
        <taxon>Bacillati</taxon>
        <taxon>Bacillota</taxon>
        <taxon>Bacilli</taxon>
        <taxon>Bacillales</taxon>
        <taxon>Bacillaceae</taxon>
        <taxon>Alteribacillus</taxon>
    </lineage>
</organism>
<feature type="transmembrane region" description="Helical" evidence="7">
    <location>
        <begin position="478"/>
        <end position="498"/>
    </location>
</feature>
<feature type="transmembrane region" description="Helical" evidence="7">
    <location>
        <begin position="139"/>
        <end position="160"/>
    </location>
</feature>
<evidence type="ECO:0000256" key="7">
    <source>
        <dbReference type="SAM" id="Phobius"/>
    </source>
</evidence>
<accession>A0A1G8I3I5</accession>
<dbReference type="InterPro" id="IPR031312">
    <property type="entry name" value="Na/sul_symport_CS"/>
</dbReference>
<dbReference type="Pfam" id="PF02080">
    <property type="entry name" value="TrkA_C"/>
    <property type="match status" value="2"/>
</dbReference>
<dbReference type="SUPFAM" id="SSF116726">
    <property type="entry name" value="TrkA C-terminal domain-like"/>
    <property type="match status" value="2"/>
</dbReference>
<dbReference type="RefSeq" id="WP_091584167.1">
    <property type="nucleotide sequence ID" value="NZ_FNDU01000005.1"/>
</dbReference>
<dbReference type="Gene3D" id="3.30.70.1450">
    <property type="entry name" value="Regulator of K+ conductance, C-terminal domain"/>
    <property type="match status" value="2"/>
</dbReference>
<evidence type="ECO:0000256" key="5">
    <source>
        <dbReference type="ARBA" id="ARBA00022989"/>
    </source>
</evidence>
<name>A0A1G8I3I5_9BACI</name>
<feature type="transmembrane region" description="Helical" evidence="7">
    <location>
        <begin position="52"/>
        <end position="70"/>
    </location>
</feature>
<dbReference type="InterPro" id="IPR051679">
    <property type="entry name" value="DASS-Related_Transporters"/>
</dbReference>
<comment type="subcellular location">
    <subcellularLocation>
        <location evidence="1">Membrane</location>
        <topology evidence="1">Multi-pass membrane protein</topology>
    </subcellularLocation>
</comment>
<feature type="transmembrane region" description="Helical" evidence="7">
    <location>
        <begin position="530"/>
        <end position="550"/>
    </location>
</feature>
<feature type="transmembrane region" description="Helical" evidence="7">
    <location>
        <begin position="504"/>
        <end position="523"/>
    </location>
</feature>
<dbReference type="OrthoDB" id="9765532at2"/>
<dbReference type="Proteomes" id="UP000199017">
    <property type="component" value="Unassembled WGS sequence"/>
</dbReference>
<keyword evidence="5 7" id="KW-1133">Transmembrane helix</keyword>
<gene>
    <name evidence="9" type="ORF">SAMN05216352_10523</name>
</gene>
<dbReference type="PANTHER" id="PTHR43652">
    <property type="entry name" value="BASIC AMINO ACID ANTIPORTER YFCC-RELATED"/>
    <property type="match status" value="1"/>
</dbReference>
<keyword evidence="10" id="KW-1185">Reference proteome</keyword>
<dbReference type="STRING" id="930129.SAMN05216352_10523"/>
<evidence type="ECO:0000256" key="3">
    <source>
        <dbReference type="ARBA" id="ARBA00022692"/>
    </source>
</evidence>
<feature type="transmembrane region" description="Helical" evidence="7">
    <location>
        <begin position="172"/>
        <end position="194"/>
    </location>
</feature>
<dbReference type="InterPro" id="IPR036721">
    <property type="entry name" value="RCK_C_sf"/>
</dbReference>
<dbReference type="GO" id="GO:0008324">
    <property type="term" value="F:monoatomic cation transmembrane transporter activity"/>
    <property type="evidence" value="ECO:0007669"/>
    <property type="project" value="InterPro"/>
</dbReference>
<feature type="transmembrane region" description="Helical" evidence="7">
    <location>
        <begin position="570"/>
        <end position="590"/>
    </location>
</feature>
<evidence type="ECO:0000256" key="1">
    <source>
        <dbReference type="ARBA" id="ARBA00004141"/>
    </source>
</evidence>
<dbReference type="GO" id="GO:0005886">
    <property type="term" value="C:plasma membrane"/>
    <property type="evidence" value="ECO:0007669"/>
    <property type="project" value="TreeGrafter"/>
</dbReference>
<dbReference type="EMBL" id="FNDU01000005">
    <property type="protein sequence ID" value="SDI13417.1"/>
    <property type="molecule type" value="Genomic_DNA"/>
</dbReference>
<feature type="domain" description="RCK C-terminal" evidence="8">
    <location>
        <begin position="298"/>
        <end position="383"/>
    </location>
</feature>
<proteinExistence type="predicted"/>
<reference evidence="9 10" key="1">
    <citation type="submission" date="2016-10" db="EMBL/GenBank/DDBJ databases">
        <authorList>
            <person name="de Groot N.N."/>
        </authorList>
    </citation>
    <scope>NUCLEOTIDE SEQUENCE [LARGE SCALE GENOMIC DNA]</scope>
    <source>
        <strain evidence="10">P4B,CCM 7963,CECT 7998,DSM 25260,IBRC-M 10614,KCTC 13821</strain>
    </source>
</reference>
<evidence type="ECO:0000259" key="8">
    <source>
        <dbReference type="PROSITE" id="PS51202"/>
    </source>
</evidence>